<comment type="caution">
    <text evidence="1">The sequence shown here is derived from an EMBL/GenBank/DDBJ whole genome shotgun (WGS) entry which is preliminary data.</text>
</comment>
<keyword evidence="2" id="KW-1185">Reference proteome</keyword>
<dbReference type="Proteomes" id="UP000823046">
    <property type="component" value="Unassembled WGS sequence"/>
</dbReference>
<proteinExistence type="predicted"/>
<name>A0ABQ7JFX8_9APIC</name>
<evidence type="ECO:0000313" key="2">
    <source>
        <dbReference type="Proteomes" id="UP000823046"/>
    </source>
</evidence>
<dbReference type="Pfam" id="PF23519">
    <property type="entry name" value="Microp_apicomplexa_10"/>
    <property type="match status" value="1"/>
</dbReference>
<reference evidence="1 2" key="1">
    <citation type="journal article" date="2020" name="bioRxiv">
        <title>Metabolic contributions of an alphaproteobacterial endosymbiont in the apicomplexan Cardiosporidium cionae.</title>
        <authorList>
            <person name="Hunter E.S."/>
            <person name="Paight C.J."/>
            <person name="Lane C.E."/>
        </authorList>
    </citation>
    <scope>NUCLEOTIDE SEQUENCE [LARGE SCALE GENOMIC DNA]</scope>
    <source>
        <strain evidence="1">ESH_2018</strain>
    </source>
</reference>
<dbReference type="EMBL" id="JADAQX010000023">
    <property type="protein sequence ID" value="KAF8822794.1"/>
    <property type="molecule type" value="Genomic_DNA"/>
</dbReference>
<organism evidence="1 2">
    <name type="scientific">Cardiosporidium cionae</name>
    <dbReference type="NCBI Taxonomy" id="476202"/>
    <lineage>
        <taxon>Eukaryota</taxon>
        <taxon>Sar</taxon>
        <taxon>Alveolata</taxon>
        <taxon>Apicomplexa</taxon>
        <taxon>Aconoidasida</taxon>
        <taxon>Nephromycida</taxon>
        <taxon>Cardiosporidium</taxon>
    </lineage>
</organism>
<evidence type="ECO:0000313" key="1">
    <source>
        <dbReference type="EMBL" id="KAF8822794.1"/>
    </source>
</evidence>
<protein>
    <submittedName>
        <fullName evidence="1">Uncharacterized protein</fullName>
    </submittedName>
</protein>
<gene>
    <name evidence="1" type="ORF">IE077_000374</name>
</gene>
<accession>A0ABQ7JFX8</accession>
<sequence length="137" mass="16074">MTTKLFSNVILSYVPASCFRPPPLFSVHCNPTISSRKGYWPPSPTERSPLFELPSGKKCFIFLAKRDQDGKIEPSLCFIDRHYSRLMWMNEEEMNEFEKLVTRIESYYELWKSKKNTDVVAWRHSLQSRMNSTIGTD</sequence>
<dbReference type="InterPro" id="IPR056349">
    <property type="entry name" value="Microp_apicomplexa_10"/>
</dbReference>